<dbReference type="Proteomes" id="UP001159200">
    <property type="component" value="Unassembled WGS sequence"/>
</dbReference>
<dbReference type="EMBL" id="JAROYR010000026">
    <property type="protein sequence ID" value="MDH5159046.1"/>
    <property type="molecule type" value="Genomic_DNA"/>
</dbReference>
<evidence type="ECO:0000313" key="1">
    <source>
        <dbReference type="EMBL" id="MDH5159046.1"/>
    </source>
</evidence>
<dbReference type="RefSeq" id="WP_031770347.1">
    <property type="nucleotide sequence ID" value="NZ_JAROYJ010000013.1"/>
</dbReference>
<accession>A0ABT6J2S0</accession>
<evidence type="ECO:0000313" key="2">
    <source>
        <dbReference type="Proteomes" id="UP001159200"/>
    </source>
</evidence>
<keyword evidence="2" id="KW-1185">Reference proteome</keyword>
<evidence type="ECO:0008006" key="3">
    <source>
        <dbReference type="Google" id="ProtNLM"/>
    </source>
</evidence>
<gene>
    <name evidence="1" type="ORF">P5X59_12240</name>
</gene>
<protein>
    <recommendedName>
        <fullName evidence="3">Phage protein</fullName>
    </recommendedName>
</protein>
<proteinExistence type="predicted"/>
<comment type="caution">
    <text evidence="1">The sequence shown here is derived from an EMBL/GenBank/DDBJ whole genome shotgun (WGS) entry which is preliminary data.</text>
</comment>
<reference evidence="1 2" key="1">
    <citation type="submission" date="2023-03" db="EMBL/GenBank/DDBJ databases">
        <title>Bacterial isolates from washroom surfaces on a university campus.</title>
        <authorList>
            <person name="Holman D.B."/>
            <person name="Gzyl K.E."/>
            <person name="Taheri A.E."/>
        </authorList>
    </citation>
    <scope>NUCLEOTIDE SEQUENCE [LARGE SCALE GENOMIC DNA]</scope>
    <source>
        <strain evidence="1 2">RD01</strain>
    </source>
</reference>
<name>A0ABT6J2S0_9STAP</name>
<organism evidence="1 2">
    <name type="scientific">Staphylococcus cohnii</name>
    <dbReference type="NCBI Taxonomy" id="29382"/>
    <lineage>
        <taxon>Bacteria</taxon>
        <taxon>Bacillati</taxon>
        <taxon>Bacillota</taxon>
        <taxon>Bacilli</taxon>
        <taxon>Bacillales</taxon>
        <taxon>Staphylococcaceae</taxon>
        <taxon>Staphylococcus</taxon>
        <taxon>Staphylococcus cohnii species complex</taxon>
    </lineage>
</organism>
<sequence>MKPTQNDINRLKKQVQQIMKINGIDHNTWLYEQYQNYLSDNTEVITRALKELSEKQNSNTASNNNQENTIG</sequence>